<evidence type="ECO:0000313" key="3">
    <source>
        <dbReference type="Proteomes" id="UP001193734"/>
    </source>
</evidence>
<reference evidence="2 3" key="1">
    <citation type="submission" date="2020-05" db="EMBL/GenBank/DDBJ databases">
        <title>Distinct polysaccharide utilization as determinants for interspecies competition between intestinal Prevotella spp.</title>
        <authorList>
            <person name="Galvez E.J.C."/>
            <person name="Iljazovic A."/>
            <person name="Strowig T."/>
        </authorList>
    </citation>
    <scope>NUCLEOTIDE SEQUENCE [LARGE SCALE GENOMIC DNA]</scope>
    <source>
        <strain evidence="2 3">PROD</strain>
    </source>
</reference>
<dbReference type="CDD" id="cd04301">
    <property type="entry name" value="NAT_SF"/>
    <property type="match status" value="1"/>
</dbReference>
<dbReference type="Pfam" id="PF13302">
    <property type="entry name" value="Acetyltransf_3"/>
    <property type="match status" value="1"/>
</dbReference>
<name>A0ABX2AR29_9BACT</name>
<evidence type="ECO:0000259" key="1">
    <source>
        <dbReference type="PROSITE" id="PS51186"/>
    </source>
</evidence>
<dbReference type="PANTHER" id="PTHR43415">
    <property type="entry name" value="SPERMIDINE N(1)-ACETYLTRANSFERASE"/>
    <property type="match status" value="1"/>
</dbReference>
<dbReference type="PANTHER" id="PTHR43415:SF3">
    <property type="entry name" value="GNAT-FAMILY ACETYLTRANSFERASE"/>
    <property type="match status" value="1"/>
</dbReference>
<dbReference type="InterPro" id="IPR000182">
    <property type="entry name" value="GNAT_dom"/>
</dbReference>
<comment type="caution">
    <text evidence="2">The sequence shown here is derived from an EMBL/GenBank/DDBJ whole genome shotgun (WGS) entry which is preliminary data.</text>
</comment>
<dbReference type="SUPFAM" id="SSF55729">
    <property type="entry name" value="Acyl-CoA N-acyltransferases (Nat)"/>
    <property type="match status" value="1"/>
</dbReference>
<dbReference type="GeneID" id="82156299"/>
<dbReference type="Proteomes" id="UP001193734">
    <property type="component" value="Unassembled WGS sequence"/>
</dbReference>
<proteinExistence type="predicted"/>
<evidence type="ECO:0000313" key="2">
    <source>
        <dbReference type="EMBL" id="NPE12889.1"/>
    </source>
</evidence>
<dbReference type="PROSITE" id="PS51186">
    <property type="entry name" value="GNAT"/>
    <property type="match status" value="1"/>
</dbReference>
<dbReference type="InterPro" id="IPR016181">
    <property type="entry name" value="Acyl_CoA_acyltransferase"/>
</dbReference>
<accession>A0ABX2AR29</accession>
<keyword evidence="3" id="KW-1185">Reference proteome</keyword>
<dbReference type="EMBL" id="JABKKE010000001">
    <property type="protein sequence ID" value="NPE12889.1"/>
    <property type="molecule type" value="Genomic_DNA"/>
</dbReference>
<protein>
    <submittedName>
        <fullName evidence="2">GNAT family N-acetyltransferase</fullName>
    </submittedName>
</protein>
<gene>
    <name evidence="2" type="ORF">HPS55_00825</name>
</gene>
<organism evidence="2 3">
    <name type="scientific">Xylanibacter rodentium</name>
    <dbReference type="NCBI Taxonomy" id="2736289"/>
    <lineage>
        <taxon>Bacteria</taxon>
        <taxon>Pseudomonadati</taxon>
        <taxon>Bacteroidota</taxon>
        <taxon>Bacteroidia</taxon>
        <taxon>Bacteroidales</taxon>
        <taxon>Prevotellaceae</taxon>
        <taxon>Xylanibacter</taxon>
    </lineage>
</organism>
<sequence length="174" mass="19999">MSIYNDVFPEVKLRAMEPEDLDLLYSIENDMVLWNVGTTNVPYSRYVLHDYIANSSCDIYADRQLRLIIENSDGAVVGVVDIVNFDPRHQRAEVGIVIDTTHRRMGYAAAALKRIAEYSCSVLHLHQLYAVVDTDNKASVGLFRKMGYETTAEFKDWLFDGQKYYNSLLMQLFL</sequence>
<dbReference type="Gene3D" id="3.40.630.30">
    <property type="match status" value="1"/>
</dbReference>
<feature type="domain" description="N-acetyltransferase" evidence="1">
    <location>
        <begin position="11"/>
        <end position="174"/>
    </location>
</feature>
<dbReference type="RefSeq" id="WP_172173632.1">
    <property type="nucleotide sequence ID" value="NZ_CASGIA010000011.1"/>
</dbReference>